<protein>
    <submittedName>
        <fullName evidence="1">Uncharacterized protein</fullName>
    </submittedName>
</protein>
<proteinExistence type="predicted"/>
<reference evidence="1" key="1">
    <citation type="submission" date="2021-12" db="EMBL/GenBank/DDBJ databases">
        <authorList>
            <person name="King R."/>
        </authorList>
    </citation>
    <scope>NUCLEOTIDE SEQUENCE</scope>
</reference>
<accession>A0A9P0BXC8</accession>
<sequence length="104" mass="11322">MYIEFTGPLNCNPSVLRFRRTRAARSKASRLSFLASRTASRRAGPVGLLSFSPDCTLSKRSALTTSFSSISTPILLAIVKIRCTQFSFTVSGQPDISISFIKSA</sequence>
<evidence type="ECO:0000313" key="1">
    <source>
        <dbReference type="EMBL" id="CAH0598821.1"/>
    </source>
</evidence>
<dbReference type="Proteomes" id="UP001154114">
    <property type="component" value="Chromosome 26"/>
</dbReference>
<keyword evidence="2" id="KW-1185">Reference proteome</keyword>
<name>A0A9P0BXC8_CHRIL</name>
<evidence type="ECO:0000313" key="2">
    <source>
        <dbReference type="Proteomes" id="UP001154114"/>
    </source>
</evidence>
<dbReference type="EMBL" id="LR824029">
    <property type="protein sequence ID" value="CAH0598821.1"/>
    <property type="molecule type" value="Genomic_DNA"/>
</dbReference>
<dbReference type="AlphaFoldDB" id="A0A9P0BXC8"/>
<gene>
    <name evidence="1" type="ORF">CINC_LOCUS8453</name>
</gene>
<organism evidence="1 2">
    <name type="scientific">Chrysodeixis includens</name>
    <name type="common">Soybean looper</name>
    <name type="synonym">Pseudoplusia includens</name>
    <dbReference type="NCBI Taxonomy" id="689277"/>
    <lineage>
        <taxon>Eukaryota</taxon>
        <taxon>Metazoa</taxon>
        <taxon>Ecdysozoa</taxon>
        <taxon>Arthropoda</taxon>
        <taxon>Hexapoda</taxon>
        <taxon>Insecta</taxon>
        <taxon>Pterygota</taxon>
        <taxon>Neoptera</taxon>
        <taxon>Endopterygota</taxon>
        <taxon>Lepidoptera</taxon>
        <taxon>Glossata</taxon>
        <taxon>Ditrysia</taxon>
        <taxon>Noctuoidea</taxon>
        <taxon>Noctuidae</taxon>
        <taxon>Plusiinae</taxon>
        <taxon>Chrysodeixis</taxon>
    </lineage>
</organism>